<name>A0A1F8B897_9BACT</name>
<keyword evidence="1" id="KW-0732">Signal</keyword>
<gene>
    <name evidence="2" type="ORF">A3A75_04105</name>
</gene>
<comment type="caution">
    <text evidence="2">The sequence shown here is derived from an EMBL/GenBank/DDBJ whole genome shotgun (WGS) entry which is preliminary data.</text>
</comment>
<proteinExistence type="predicted"/>
<dbReference type="AlphaFoldDB" id="A0A1F8B897"/>
<dbReference type="InterPro" id="IPR023346">
    <property type="entry name" value="Lysozyme-like_dom_sf"/>
</dbReference>
<feature type="chain" id="PRO_5009535006" description="Mannosyl-glycoprotein endo-beta-N-acetylglucosamidase-like domain-containing protein" evidence="1">
    <location>
        <begin position="25"/>
        <end position="175"/>
    </location>
</feature>
<protein>
    <recommendedName>
        <fullName evidence="4">Mannosyl-glycoprotein endo-beta-N-acetylglucosamidase-like domain-containing protein</fullName>
    </recommendedName>
</protein>
<sequence>MRKTIVFLLILTFLSIAGTTDLSADVAVVTSSAIPNYSHPISYQLDPRVIRLENYLDSHKSPLASHANSFVEYADKYNLDWRLVPAITGVESTFGKRIPFNSYNAYGWANGDYRFTSWEGSIEHVSKSLREKYYDRGIRNINQMARRYAPPSSTWGWKVKFFMDKIDPVPVEFNL</sequence>
<accession>A0A1F8B897</accession>
<dbReference type="Proteomes" id="UP000179018">
    <property type="component" value="Unassembled WGS sequence"/>
</dbReference>
<reference evidence="2 3" key="1">
    <citation type="journal article" date="2016" name="Nat. Commun.">
        <title>Thousands of microbial genomes shed light on interconnected biogeochemical processes in an aquifer system.</title>
        <authorList>
            <person name="Anantharaman K."/>
            <person name="Brown C.T."/>
            <person name="Hug L.A."/>
            <person name="Sharon I."/>
            <person name="Castelle C.J."/>
            <person name="Probst A.J."/>
            <person name="Thomas B.C."/>
            <person name="Singh A."/>
            <person name="Wilkins M.J."/>
            <person name="Karaoz U."/>
            <person name="Brodie E.L."/>
            <person name="Williams K.H."/>
            <person name="Hubbard S.S."/>
            <person name="Banfield J.F."/>
        </authorList>
    </citation>
    <scope>NUCLEOTIDE SEQUENCE [LARGE SCALE GENOMIC DNA]</scope>
</reference>
<dbReference type="STRING" id="1802516.A3A75_04105"/>
<evidence type="ECO:0000313" key="2">
    <source>
        <dbReference type="EMBL" id="OGM60266.1"/>
    </source>
</evidence>
<evidence type="ECO:0000313" key="3">
    <source>
        <dbReference type="Proteomes" id="UP000179018"/>
    </source>
</evidence>
<dbReference type="Gene3D" id="1.10.530.10">
    <property type="match status" value="1"/>
</dbReference>
<organism evidence="2 3">
    <name type="scientific">Candidatus Woesebacteria bacterium RIFCSPLOWO2_01_FULL_39_10</name>
    <dbReference type="NCBI Taxonomy" id="1802516"/>
    <lineage>
        <taxon>Bacteria</taxon>
        <taxon>Candidatus Woeseibacteriota</taxon>
    </lineage>
</organism>
<evidence type="ECO:0000256" key="1">
    <source>
        <dbReference type="SAM" id="SignalP"/>
    </source>
</evidence>
<dbReference type="EMBL" id="MGHC01000008">
    <property type="protein sequence ID" value="OGM60266.1"/>
    <property type="molecule type" value="Genomic_DNA"/>
</dbReference>
<feature type="signal peptide" evidence="1">
    <location>
        <begin position="1"/>
        <end position="24"/>
    </location>
</feature>
<evidence type="ECO:0008006" key="4">
    <source>
        <dbReference type="Google" id="ProtNLM"/>
    </source>
</evidence>
<dbReference type="SUPFAM" id="SSF53955">
    <property type="entry name" value="Lysozyme-like"/>
    <property type="match status" value="1"/>
</dbReference>